<feature type="transmembrane region" description="Helical" evidence="5">
    <location>
        <begin position="72"/>
        <end position="93"/>
    </location>
</feature>
<dbReference type="InterPro" id="IPR052719">
    <property type="entry name" value="CvpA-like"/>
</dbReference>
<keyword evidence="3 5" id="KW-1133">Transmembrane helix</keyword>
<comment type="caution">
    <text evidence="6">The sequence shown here is derived from an EMBL/GenBank/DDBJ whole genome shotgun (WGS) entry which is preliminary data.</text>
</comment>
<evidence type="ECO:0000313" key="6">
    <source>
        <dbReference type="EMBL" id="MFC6200117.1"/>
    </source>
</evidence>
<evidence type="ECO:0000256" key="1">
    <source>
        <dbReference type="ARBA" id="ARBA00004141"/>
    </source>
</evidence>
<gene>
    <name evidence="6" type="ORF">ACFQDM_18740</name>
</gene>
<evidence type="ECO:0000256" key="4">
    <source>
        <dbReference type="ARBA" id="ARBA00023136"/>
    </source>
</evidence>
<keyword evidence="4 5" id="KW-0472">Membrane</keyword>
<feature type="transmembrane region" description="Helical" evidence="5">
    <location>
        <begin position="113"/>
        <end position="133"/>
    </location>
</feature>
<accession>A0ABW1SEX9</accession>
<protein>
    <submittedName>
        <fullName evidence="6">CvpA family protein</fullName>
    </submittedName>
</protein>
<comment type="subcellular location">
    <subcellularLocation>
        <location evidence="1">Membrane</location>
        <topology evidence="1">Multi-pass membrane protein</topology>
    </subcellularLocation>
</comment>
<reference evidence="7" key="1">
    <citation type="journal article" date="2019" name="Int. J. Syst. Evol. Microbiol.">
        <title>The Global Catalogue of Microorganisms (GCM) 10K type strain sequencing project: providing services to taxonomists for standard genome sequencing and annotation.</title>
        <authorList>
            <consortium name="The Broad Institute Genomics Platform"/>
            <consortium name="The Broad Institute Genome Sequencing Center for Infectious Disease"/>
            <person name="Wu L."/>
            <person name="Ma J."/>
        </authorList>
    </citation>
    <scope>NUCLEOTIDE SEQUENCE [LARGE SCALE GENOMIC DNA]</scope>
    <source>
        <strain evidence="7">CGMCC-1.15741</strain>
    </source>
</reference>
<name>A0ABW1SEX9_9PROT</name>
<dbReference type="Pfam" id="PF02674">
    <property type="entry name" value="Colicin_V"/>
    <property type="match status" value="1"/>
</dbReference>
<evidence type="ECO:0000256" key="5">
    <source>
        <dbReference type="SAM" id="Phobius"/>
    </source>
</evidence>
<evidence type="ECO:0000256" key="2">
    <source>
        <dbReference type="ARBA" id="ARBA00022692"/>
    </source>
</evidence>
<evidence type="ECO:0000313" key="7">
    <source>
        <dbReference type="Proteomes" id="UP001596303"/>
    </source>
</evidence>
<dbReference type="RefSeq" id="WP_377382071.1">
    <property type="nucleotide sequence ID" value="NZ_JBHSSW010000066.1"/>
</dbReference>
<dbReference type="PANTHER" id="PTHR36926">
    <property type="entry name" value="COLICIN V PRODUCTION PROTEIN"/>
    <property type="match status" value="1"/>
</dbReference>
<dbReference type="PANTHER" id="PTHR36926:SF1">
    <property type="entry name" value="COLICIN V PRODUCTION PROTEIN"/>
    <property type="match status" value="1"/>
</dbReference>
<evidence type="ECO:0000256" key="3">
    <source>
        <dbReference type="ARBA" id="ARBA00022989"/>
    </source>
</evidence>
<feature type="transmembrane region" description="Helical" evidence="5">
    <location>
        <begin position="37"/>
        <end position="57"/>
    </location>
</feature>
<sequence length="185" mass="20680">MSDFLGPGAFTWFDLIVVTIMVISGLMALARGFIREIASIFAFVLALFAAFMAWRMFAPTARSYLPENWSDWIADALVVGIAFLAIYIITAWFGRKISKFVHIHTDIGLFDRLAGLVFGVARGAAVVVLVLLATRPFIEEAQIRWIVDAYTYPYFVDAVIWVQSNFMVFAEGVQEAIPVEITESP</sequence>
<keyword evidence="2 5" id="KW-0812">Transmembrane</keyword>
<keyword evidence="7" id="KW-1185">Reference proteome</keyword>
<dbReference type="Proteomes" id="UP001596303">
    <property type="component" value="Unassembled WGS sequence"/>
</dbReference>
<organism evidence="6 7">
    <name type="scientific">Ponticaulis profundi</name>
    <dbReference type="NCBI Taxonomy" id="2665222"/>
    <lineage>
        <taxon>Bacteria</taxon>
        <taxon>Pseudomonadati</taxon>
        <taxon>Pseudomonadota</taxon>
        <taxon>Alphaproteobacteria</taxon>
        <taxon>Hyphomonadales</taxon>
        <taxon>Hyphomonadaceae</taxon>
        <taxon>Ponticaulis</taxon>
    </lineage>
</organism>
<feature type="transmembrane region" description="Helical" evidence="5">
    <location>
        <begin position="12"/>
        <end position="30"/>
    </location>
</feature>
<dbReference type="InterPro" id="IPR003825">
    <property type="entry name" value="Colicin-V_CvpA"/>
</dbReference>
<dbReference type="EMBL" id="JBHSSW010000066">
    <property type="protein sequence ID" value="MFC6200117.1"/>
    <property type="molecule type" value="Genomic_DNA"/>
</dbReference>
<proteinExistence type="predicted"/>